<dbReference type="Gene3D" id="3.90.320.10">
    <property type="match status" value="1"/>
</dbReference>
<dbReference type="Pfam" id="PF13366">
    <property type="entry name" value="PDDEXK_3"/>
    <property type="match status" value="1"/>
</dbReference>
<dbReference type="EMBL" id="JACSOD020000505">
    <property type="protein sequence ID" value="MBM6500566.1"/>
    <property type="molecule type" value="Genomic_DNA"/>
</dbReference>
<keyword evidence="2" id="KW-1185">Reference proteome</keyword>
<dbReference type="NCBIfam" id="TIGR04256">
    <property type="entry name" value="GxxExxY"/>
    <property type="match status" value="1"/>
</dbReference>
<protein>
    <submittedName>
        <fullName evidence="1">GxxExxY protein</fullName>
    </submittedName>
</protein>
<reference evidence="1 2" key="1">
    <citation type="submission" date="2021-02" db="EMBL/GenBank/DDBJ databases">
        <authorList>
            <person name="Jung H.S."/>
            <person name="Chun B.H."/>
            <person name="Jeon C.O."/>
        </authorList>
    </citation>
    <scope>NUCLEOTIDE SEQUENCE [LARGE SCALE GENOMIC DNA]</scope>
    <source>
        <strain evidence="1 2">LMG 25203</strain>
    </source>
</reference>
<proteinExistence type="predicted"/>
<gene>
    <name evidence="1" type="ORF">H9X54_014835</name>
</gene>
<evidence type="ECO:0000313" key="2">
    <source>
        <dbReference type="Proteomes" id="UP000759529"/>
    </source>
</evidence>
<dbReference type="Proteomes" id="UP000759529">
    <property type="component" value="Unassembled WGS sequence"/>
</dbReference>
<comment type="caution">
    <text evidence="1">The sequence shown here is derived from an EMBL/GenBank/DDBJ whole genome shotgun (WGS) entry which is preliminary data.</text>
</comment>
<dbReference type="InterPro" id="IPR011604">
    <property type="entry name" value="PDDEXK-like_dom_sf"/>
</dbReference>
<dbReference type="InterPro" id="IPR026350">
    <property type="entry name" value="GxxExxY"/>
</dbReference>
<sequence length="137" mass="15664">MALTKSYLKDLTYQINGAAIVVHKFLGPGLLESIYHKCLKKELDSRGISFTSELLVPINFKGLDVDTNLRCDLFIENCIVLELKTVDDFAPIHQAQLLTYMKLLEAPKGILYNFNSVNLYKEGQMTLVNEYFRNLED</sequence>
<dbReference type="RefSeq" id="WP_187656452.1">
    <property type="nucleotide sequence ID" value="NZ_JACSOD020000505.1"/>
</dbReference>
<evidence type="ECO:0000313" key="1">
    <source>
        <dbReference type="EMBL" id="MBM6500566.1"/>
    </source>
</evidence>
<name>A0ABS2D058_9FLAO</name>
<accession>A0ABS2D058</accession>
<organism evidence="1 2">
    <name type="scientific">Flavobacterium macrobrachii</name>
    <dbReference type="NCBI Taxonomy" id="591204"/>
    <lineage>
        <taxon>Bacteria</taxon>
        <taxon>Pseudomonadati</taxon>
        <taxon>Bacteroidota</taxon>
        <taxon>Flavobacteriia</taxon>
        <taxon>Flavobacteriales</taxon>
        <taxon>Flavobacteriaceae</taxon>
        <taxon>Flavobacterium</taxon>
    </lineage>
</organism>